<reference evidence="1 2" key="1">
    <citation type="journal article" date="2021" name="Microb. Ecol.">
        <title>Candidatus Mesenet longicola: Novel Endosymbionts of Brontispa longissima that Induce Cytoplasmic Incompatibility.</title>
        <authorList>
            <person name="Takano S."/>
            <person name="Gotoh Y."/>
            <person name="Hayashi T."/>
        </authorList>
    </citation>
    <scope>NUCLEOTIDE SEQUENCE [LARGE SCALE GENOMIC DNA]</scope>
    <source>
        <strain evidence="1">L5</strain>
    </source>
</reference>
<comment type="caution">
    <text evidence="1">The sequence shown here is derived from an EMBL/GenBank/DDBJ whole genome shotgun (WGS) entry which is preliminary data.</text>
</comment>
<dbReference type="InterPro" id="IPR006429">
    <property type="entry name" value="Phage_lambda_portal"/>
</dbReference>
<sequence length="297" mass="33329">MILKSLKQLFNKPKIKSSAWDIAGSGRRLCHFQPERGSINSLLTHNLETLRSRARGMVRNNPYAANIIDTIVSNCVGTGIKPQSKAKDAEFRKKLQQLWLNWTDEADSNGVNDFYGLQSLVCRSMVEGGECFVRLRVRRAEDNLSVPLQLQVLESEHLDNKSNQTLANGNIIRSGIEFNKLGQREAYYLFREHPGDGSLGESVRVPANDVLHIYRPLRPGQIRGEPWLSNVLLKLYELDQYDDAELVRKKTAAMFAGFITRLDPEANIMGESETNEHGIALSGLEPGIALLIIIQTS</sequence>
<gene>
    <name evidence="1" type="ORF">sL5_09070</name>
</gene>
<evidence type="ECO:0008006" key="3">
    <source>
        <dbReference type="Google" id="ProtNLM"/>
    </source>
</evidence>
<dbReference type="GO" id="GO:0005198">
    <property type="term" value="F:structural molecule activity"/>
    <property type="evidence" value="ECO:0007669"/>
    <property type="project" value="InterPro"/>
</dbReference>
<evidence type="ECO:0000313" key="2">
    <source>
        <dbReference type="Proteomes" id="UP000637906"/>
    </source>
</evidence>
<protein>
    <recommendedName>
        <fullName evidence="3">Phage portal protein</fullName>
    </recommendedName>
</protein>
<dbReference type="EMBL" id="BNGU01000046">
    <property type="protein sequence ID" value="GHM59914.1"/>
    <property type="molecule type" value="Genomic_DNA"/>
</dbReference>
<name>A0A8J3MMG3_9RICK</name>
<evidence type="ECO:0000313" key="1">
    <source>
        <dbReference type="EMBL" id="GHM59914.1"/>
    </source>
</evidence>
<organism evidence="1 2">
    <name type="scientific">Candidatus Mesenet longicola</name>
    <dbReference type="NCBI Taxonomy" id="1892558"/>
    <lineage>
        <taxon>Bacteria</taxon>
        <taxon>Pseudomonadati</taxon>
        <taxon>Pseudomonadota</taxon>
        <taxon>Alphaproteobacteria</taxon>
        <taxon>Rickettsiales</taxon>
        <taxon>Anaplasmataceae</taxon>
        <taxon>Candidatus Mesenet</taxon>
    </lineage>
</organism>
<dbReference type="Proteomes" id="UP000637906">
    <property type="component" value="Unassembled WGS sequence"/>
</dbReference>
<accession>A0A8J3MMG3</accession>
<dbReference type="Pfam" id="PF05136">
    <property type="entry name" value="Phage_portal_2"/>
    <property type="match status" value="1"/>
</dbReference>
<dbReference type="GO" id="GO:0019068">
    <property type="term" value="P:virion assembly"/>
    <property type="evidence" value="ECO:0007669"/>
    <property type="project" value="InterPro"/>
</dbReference>
<dbReference type="NCBIfam" id="TIGR01539">
    <property type="entry name" value="portal_lambda"/>
    <property type="match status" value="1"/>
</dbReference>
<proteinExistence type="predicted"/>
<keyword evidence="2" id="KW-1185">Reference proteome</keyword>
<dbReference type="AlphaFoldDB" id="A0A8J3MMG3"/>